<comment type="caution">
    <text evidence="5">The sequence shown here is derived from an EMBL/GenBank/DDBJ whole genome shotgun (WGS) entry which is preliminary data.</text>
</comment>
<accession>A0ABW0DTG8</accession>
<feature type="transmembrane region" description="Helical" evidence="3">
    <location>
        <begin position="181"/>
        <end position="205"/>
    </location>
</feature>
<dbReference type="InterPro" id="IPR036286">
    <property type="entry name" value="LexA/Signal_pep-like_sf"/>
</dbReference>
<dbReference type="EC" id="3.4.21.89" evidence="3"/>
<evidence type="ECO:0000259" key="4">
    <source>
        <dbReference type="Pfam" id="PF10502"/>
    </source>
</evidence>
<dbReference type="Proteomes" id="UP001596035">
    <property type="component" value="Unassembled WGS sequence"/>
</dbReference>
<comment type="similarity">
    <text evidence="2 3">Belongs to the peptidase S26 family.</text>
</comment>
<keyword evidence="3 5" id="KW-0378">Hydrolase</keyword>
<dbReference type="SUPFAM" id="SSF51306">
    <property type="entry name" value="LexA/Signal peptidase"/>
    <property type="match status" value="1"/>
</dbReference>
<dbReference type="PANTHER" id="PTHR43390:SF1">
    <property type="entry name" value="CHLOROPLAST PROCESSING PEPTIDASE"/>
    <property type="match status" value="1"/>
</dbReference>
<sequence>MDTGRGTLVTGWVMLAVGLLSVVASLGALRLNYGTADVRGGSMAPTYRLGDDVFYARVDGGEVRRGDVVLFSAPDRYPGGGLVVQRVIGVGGDRIVCCEGEGSSRRLTVNGRALEEPYVKDGDVNGLVPQRYDVRVPQGRLFLLGDHRLNSRDSRFFADDHGGTVPVEAVRGRVTEDRLGVVLLAGAALFGLLLTLAGLICVLAGRTRRRRPAEFDTKLWPSHF</sequence>
<keyword evidence="6" id="KW-1185">Reference proteome</keyword>
<protein>
    <recommendedName>
        <fullName evidence="3">Signal peptidase I</fullName>
        <ecNumber evidence="3">3.4.21.89</ecNumber>
    </recommendedName>
</protein>
<keyword evidence="3" id="KW-0645">Protease</keyword>
<dbReference type="GO" id="GO:0009003">
    <property type="term" value="F:signal peptidase activity"/>
    <property type="evidence" value="ECO:0007669"/>
    <property type="project" value="UniProtKB-EC"/>
</dbReference>
<dbReference type="PRINTS" id="PR00727">
    <property type="entry name" value="LEADERPTASE"/>
</dbReference>
<name>A0ABW0DTG8_9ACTN</name>
<comment type="catalytic activity">
    <reaction evidence="3">
        <text>Cleavage of hydrophobic, N-terminal signal or leader sequences from secreted and periplasmic proteins.</text>
        <dbReference type="EC" id="3.4.21.89"/>
    </reaction>
</comment>
<evidence type="ECO:0000313" key="5">
    <source>
        <dbReference type="EMBL" id="MFC5242036.1"/>
    </source>
</evidence>
<comment type="subcellular location">
    <subcellularLocation>
        <location evidence="1">Cell membrane</location>
        <topology evidence="1">Single-pass type II membrane protein</topology>
    </subcellularLocation>
    <subcellularLocation>
        <location evidence="3">Membrane</location>
        <topology evidence="3">Single-pass type II membrane protein</topology>
    </subcellularLocation>
</comment>
<dbReference type="NCBIfam" id="TIGR02227">
    <property type="entry name" value="sigpep_I_bact"/>
    <property type="match status" value="1"/>
</dbReference>
<dbReference type="Pfam" id="PF10502">
    <property type="entry name" value="Peptidase_S26"/>
    <property type="match status" value="1"/>
</dbReference>
<keyword evidence="3" id="KW-1133">Transmembrane helix</keyword>
<evidence type="ECO:0000256" key="1">
    <source>
        <dbReference type="ARBA" id="ARBA00004401"/>
    </source>
</evidence>
<reference evidence="6" key="1">
    <citation type="journal article" date="2019" name="Int. J. Syst. Evol. Microbiol.">
        <title>The Global Catalogue of Microorganisms (GCM) 10K type strain sequencing project: providing services to taxonomists for standard genome sequencing and annotation.</title>
        <authorList>
            <consortium name="The Broad Institute Genomics Platform"/>
            <consortium name="The Broad Institute Genome Sequencing Center for Infectious Disease"/>
            <person name="Wu L."/>
            <person name="Ma J."/>
        </authorList>
    </citation>
    <scope>NUCLEOTIDE SEQUENCE [LARGE SCALE GENOMIC DNA]</scope>
    <source>
        <strain evidence="6">CGMCC 4.7131</strain>
    </source>
</reference>
<dbReference type="RefSeq" id="WP_344569744.1">
    <property type="nucleotide sequence ID" value="NZ_BAAATG010000067.1"/>
</dbReference>
<comment type="caution">
    <text evidence="3">Lacks conserved residue(s) required for the propagation of feature annotation.</text>
</comment>
<gene>
    <name evidence="5" type="primary">lepB</name>
    <name evidence="5" type="ORF">ACFPWV_19315</name>
</gene>
<feature type="domain" description="Peptidase S26" evidence="4">
    <location>
        <begin position="22"/>
        <end position="174"/>
    </location>
</feature>
<proteinExistence type="inferred from homology"/>
<dbReference type="Gene3D" id="2.10.109.10">
    <property type="entry name" value="Umud Fragment, subunit A"/>
    <property type="match status" value="1"/>
</dbReference>
<dbReference type="InterPro" id="IPR000223">
    <property type="entry name" value="Pept_S26A_signal_pept_1"/>
</dbReference>
<keyword evidence="3" id="KW-0812">Transmembrane</keyword>
<dbReference type="CDD" id="cd06530">
    <property type="entry name" value="S26_SPase_I"/>
    <property type="match status" value="1"/>
</dbReference>
<dbReference type="EMBL" id="JBHSKN010000018">
    <property type="protein sequence ID" value="MFC5242036.1"/>
    <property type="molecule type" value="Genomic_DNA"/>
</dbReference>
<dbReference type="InterPro" id="IPR019533">
    <property type="entry name" value="Peptidase_S26"/>
</dbReference>
<evidence type="ECO:0000313" key="6">
    <source>
        <dbReference type="Proteomes" id="UP001596035"/>
    </source>
</evidence>
<keyword evidence="3" id="KW-0472">Membrane</keyword>
<organism evidence="5 6">
    <name type="scientific">Streptomyces atrovirens</name>
    <dbReference type="NCBI Taxonomy" id="285556"/>
    <lineage>
        <taxon>Bacteria</taxon>
        <taxon>Bacillati</taxon>
        <taxon>Actinomycetota</taxon>
        <taxon>Actinomycetes</taxon>
        <taxon>Kitasatosporales</taxon>
        <taxon>Streptomycetaceae</taxon>
        <taxon>Streptomyces</taxon>
    </lineage>
</organism>
<feature type="transmembrane region" description="Helical" evidence="3">
    <location>
        <begin position="12"/>
        <end position="33"/>
    </location>
</feature>
<dbReference type="PANTHER" id="PTHR43390">
    <property type="entry name" value="SIGNAL PEPTIDASE I"/>
    <property type="match status" value="1"/>
</dbReference>
<evidence type="ECO:0000256" key="2">
    <source>
        <dbReference type="ARBA" id="ARBA00009370"/>
    </source>
</evidence>
<evidence type="ECO:0000256" key="3">
    <source>
        <dbReference type="RuleBase" id="RU362042"/>
    </source>
</evidence>